<feature type="compositionally biased region" description="Basic and acidic residues" evidence="1">
    <location>
        <begin position="1"/>
        <end position="12"/>
    </location>
</feature>
<dbReference type="EMBL" id="CP042912">
    <property type="protein sequence ID" value="QEG22262.1"/>
    <property type="molecule type" value="Genomic_DNA"/>
</dbReference>
<evidence type="ECO:0000256" key="1">
    <source>
        <dbReference type="SAM" id="MobiDB-lite"/>
    </source>
</evidence>
<organism evidence="2 3">
    <name type="scientific">Mariniblastus fucicola</name>
    <dbReference type="NCBI Taxonomy" id="980251"/>
    <lineage>
        <taxon>Bacteria</taxon>
        <taxon>Pseudomonadati</taxon>
        <taxon>Planctomycetota</taxon>
        <taxon>Planctomycetia</taxon>
        <taxon>Pirellulales</taxon>
        <taxon>Pirellulaceae</taxon>
        <taxon>Mariniblastus</taxon>
    </lineage>
</organism>
<accession>A0A5B9PBF1</accession>
<evidence type="ECO:0000313" key="2">
    <source>
        <dbReference type="EMBL" id="QEG22262.1"/>
    </source>
</evidence>
<sequence>MYKKAEAKKDDSSDYATEKVAANRKHDHPTKEPKAKKSVGFALLPPFQFVFVAW</sequence>
<protein>
    <submittedName>
        <fullName evidence="2">Uncharacterized protein</fullName>
    </submittedName>
</protein>
<feature type="region of interest" description="Disordered" evidence="1">
    <location>
        <begin position="1"/>
        <end position="35"/>
    </location>
</feature>
<evidence type="ECO:0000313" key="3">
    <source>
        <dbReference type="Proteomes" id="UP000322214"/>
    </source>
</evidence>
<gene>
    <name evidence="2" type="ORF">MFFC18_21380</name>
</gene>
<name>A0A5B9PBF1_9BACT</name>
<dbReference type="Proteomes" id="UP000322214">
    <property type="component" value="Chromosome"/>
</dbReference>
<dbReference type="AlphaFoldDB" id="A0A5B9PBF1"/>
<reference evidence="2 3" key="1">
    <citation type="submission" date="2019-08" db="EMBL/GenBank/DDBJ databases">
        <title>Deep-cultivation of Planctomycetes and their phenomic and genomic characterization uncovers novel biology.</title>
        <authorList>
            <person name="Wiegand S."/>
            <person name="Jogler M."/>
            <person name="Boedeker C."/>
            <person name="Pinto D."/>
            <person name="Vollmers J."/>
            <person name="Rivas-Marin E."/>
            <person name="Kohn T."/>
            <person name="Peeters S.H."/>
            <person name="Heuer A."/>
            <person name="Rast P."/>
            <person name="Oberbeckmann S."/>
            <person name="Bunk B."/>
            <person name="Jeske O."/>
            <person name="Meyerdierks A."/>
            <person name="Storesund J.E."/>
            <person name="Kallscheuer N."/>
            <person name="Luecker S."/>
            <person name="Lage O.M."/>
            <person name="Pohl T."/>
            <person name="Merkel B.J."/>
            <person name="Hornburger P."/>
            <person name="Mueller R.-W."/>
            <person name="Bruemmer F."/>
            <person name="Labrenz M."/>
            <person name="Spormann A.M."/>
            <person name="Op den Camp H."/>
            <person name="Overmann J."/>
            <person name="Amann R."/>
            <person name="Jetten M.S.M."/>
            <person name="Mascher T."/>
            <person name="Medema M.H."/>
            <person name="Devos D.P."/>
            <person name="Kaster A.-K."/>
            <person name="Ovreas L."/>
            <person name="Rohde M."/>
            <person name="Galperin M.Y."/>
            <person name="Jogler C."/>
        </authorList>
    </citation>
    <scope>NUCLEOTIDE SEQUENCE [LARGE SCALE GENOMIC DNA]</scope>
    <source>
        <strain evidence="2 3">FC18</strain>
    </source>
</reference>
<dbReference type="KEGG" id="mff:MFFC18_21380"/>
<keyword evidence="3" id="KW-1185">Reference proteome</keyword>
<proteinExistence type="predicted"/>